<dbReference type="AlphaFoldDB" id="A0AAE1S8L7"/>
<keyword evidence="4" id="KW-0862">Zinc</keyword>
<evidence type="ECO:0000256" key="3">
    <source>
        <dbReference type="ARBA" id="ARBA00022801"/>
    </source>
</evidence>
<organism evidence="12 13">
    <name type="scientific">Anisodus tanguticus</name>
    <dbReference type="NCBI Taxonomy" id="243964"/>
    <lineage>
        <taxon>Eukaryota</taxon>
        <taxon>Viridiplantae</taxon>
        <taxon>Streptophyta</taxon>
        <taxon>Embryophyta</taxon>
        <taxon>Tracheophyta</taxon>
        <taxon>Spermatophyta</taxon>
        <taxon>Magnoliopsida</taxon>
        <taxon>eudicotyledons</taxon>
        <taxon>Gunneridae</taxon>
        <taxon>Pentapetalae</taxon>
        <taxon>asterids</taxon>
        <taxon>lamiids</taxon>
        <taxon>Solanales</taxon>
        <taxon>Solanaceae</taxon>
        <taxon>Solanoideae</taxon>
        <taxon>Hyoscyameae</taxon>
        <taxon>Anisodus</taxon>
    </lineage>
</organism>
<sequence>MRPLVKGRTIPFVLFNIYGPRAVQDDSERIQFKLTFFKMLERRWECLLHQGRRIIIVGDLNIAPAAIDRCDAEPDFEKNGKKKHNNKVIPLEQQSTTLIIEKYSNLNHRRLPPPLSVDTPSVSTPTTDITYSRIEPKGVPSAADENGAFKDCRSNAIDNNQNECQLGACETDKEKRNVALQEWKRIQQLMQNSVPICKGHQEPCVPRVVKKAGPNLGHRFYVCARAETHDVVEIFATTSQDPRD</sequence>
<gene>
    <name evidence="12" type="ORF">RND71_014164</name>
</gene>
<evidence type="ECO:0000256" key="6">
    <source>
        <dbReference type="ARBA" id="ARBA00023242"/>
    </source>
</evidence>
<feature type="region of interest" description="Disordered" evidence="10">
    <location>
        <begin position="111"/>
        <end position="132"/>
    </location>
</feature>
<protein>
    <recommendedName>
        <fullName evidence="11">GRF-type domain-containing protein</fullName>
    </recommendedName>
</protein>
<dbReference type="InterPro" id="IPR036691">
    <property type="entry name" value="Endo/exonu/phosph_ase_sf"/>
</dbReference>
<dbReference type="PANTHER" id="PTHR22748:SF4">
    <property type="entry name" value="DNA-(APURINIC OR APYRIMIDINIC SITE) ENDONUCLEASE 2"/>
    <property type="match status" value="1"/>
</dbReference>
<dbReference type="GO" id="GO:0008081">
    <property type="term" value="F:phosphoric diester hydrolase activity"/>
    <property type="evidence" value="ECO:0007669"/>
    <property type="project" value="TreeGrafter"/>
</dbReference>
<dbReference type="GO" id="GO:0008311">
    <property type="term" value="F:double-stranded DNA 3'-5' DNA exonuclease activity"/>
    <property type="evidence" value="ECO:0007669"/>
    <property type="project" value="TreeGrafter"/>
</dbReference>
<dbReference type="InterPro" id="IPR010666">
    <property type="entry name" value="Znf_GRF"/>
</dbReference>
<keyword evidence="6" id="KW-0539">Nucleus</keyword>
<evidence type="ECO:0000256" key="8">
    <source>
        <dbReference type="PIRSR" id="PIRSR604808-3"/>
    </source>
</evidence>
<dbReference type="Proteomes" id="UP001291623">
    <property type="component" value="Unassembled WGS sequence"/>
</dbReference>
<comment type="cofactor">
    <cofactor evidence="7">
        <name>Mg(2+)</name>
        <dbReference type="ChEBI" id="CHEBI:18420"/>
    </cofactor>
    <cofactor evidence="7">
        <name>Mn(2+)</name>
        <dbReference type="ChEBI" id="CHEBI:29035"/>
    </cofactor>
    <text evidence="7">Probably binds two magnesium or manganese ions per subunit.</text>
</comment>
<feature type="compositionally biased region" description="Low complexity" evidence="10">
    <location>
        <begin position="116"/>
        <end position="128"/>
    </location>
</feature>
<comment type="caution">
    <text evidence="12">The sequence shown here is derived from an EMBL/GenBank/DDBJ whole genome shotgun (WGS) entry which is preliminary data.</text>
</comment>
<evidence type="ECO:0000259" key="11">
    <source>
        <dbReference type="PROSITE" id="PS51999"/>
    </source>
</evidence>
<keyword evidence="13" id="KW-1185">Reference proteome</keyword>
<evidence type="ECO:0000313" key="12">
    <source>
        <dbReference type="EMBL" id="KAK4366284.1"/>
    </source>
</evidence>
<dbReference type="InterPro" id="IPR004808">
    <property type="entry name" value="AP_endonuc_1"/>
</dbReference>
<keyword evidence="7" id="KW-0464">Manganese</keyword>
<evidence type="ECO:0000256" key="10">
    <source>
        <dbReference type="SAM" id="MobiDB-lite"/>
    </source>
</evidence>
<dbReference type="SUPFAM" id="SSF56219">
    <property type="entry name" value="DNase I-like"/>
    <property type="match status" value="1"/>
</dbReference>
<feature type="domain" description="GRF-type" evidence="11">
    <location>
        <begin position="197"/>
        <end position="241"/>
    </location>
</feature>
<evidence type="ECO:0000256" key="1">
    <source>
        <dbReference type="ARBA" id="ARBA00022723"/>
    </source>
</evidence>
<evidence type="ECO:0000256" key="2">
    <source>
        <dbReference type="ARBA" id="ARBA00022771"/>
    </source>
</evidence>
<dbReference type="PANTHER" id="PTHR22748">
    <property type="entry name" value="AP ENDONUCLEASE"/>
    <property type="match status" value="1"/>
</dbReference>
<reference evidence="12" key="1">
    <citation type="submission" date="2023-12" db="EMBL/GenBank/DDBJ databases">
        <title>Genome assembly of Anisodus tanguticus.</title>
        <authorList>
            <person name="Wang Y.-J."/>
        </authorList>
    </citation>
    <scope>NUCLEOTIDE SEQUENCE</scope>
    <source>
        <strain evidence="12">KB-2021</strain>
        <tissue evidence="12">Leaf</tissue>
    </source>
</reference>
<dbReference type="GO" id="GO:0008270">
    <property type="term" value="F:zinc ion binding"/>
    <property type="evidence" value="ECO:0007669"/>
    <property type="project" value="UniProtKB-KW"/>
</dbReference>
<dbReference type="GO" id="GO:0006284">
    <property type="term" value="P:base-excision repair"/>
    <property type="evidence" value="ECO:0007669"/>
    <property type="project" value="TreeGrafter"/>
</dbReference>
<evidence type="ECO:0000313" key="13">
    <source>
        <dbReference type="Proteomes" id="UP001291623"/>
    </source>
</evidence>
<feature type="binding site" evidence="7">
    <location>
        <position position="61"/>
    </location>
    <ligand>
        <name>Mg(2+)</name>
        <dbReference type="ChEBI" id="CHEBI:18420"/>
        <label>1</label>
    </ligand>
</feature>
<evidence type="ECO:0000256" key="5">
    <source>
        <dbReference type="ARBA" id="ARBA00022842"/>
    </source>
</evidence>
<evidence type="ECO:0000256" key="7">
    <source>
        <dbReference type="PIRSR" id="PIRSR604808-2"/>
    </source>
</evidence>
<dbReference type="EMBL" id="JAVYJV010000007">
    <property type="protein sequence ID" value="KAK4366284.1"/>
    <property type="molecule type" value="Genomic_DNA"/>
</dbReference>
<dbReference type="PROSITE" id="PS51999">
    <property type="entry name" value="ZF_GRF"/>
    <property type="match status" value="1"/>
</dbReference>
<dbReference type="GO" id="GO:0003906">
    <property type="term" value="F:DNA-(apurinic or apyrimidinic site) endonuclease activity"/>
    <property type="evidence" value="ECO:0007669"/>
    <property type="project" value="TreeGrafter"/>
</dbReference>
<dbReference type="Pfam" id="PF06839">
    <property type="entry name" value="Zn_ribbon_GRF"/>
    <property type="match status" value="1"/>
</dbReference>
<evidence type="ECO:0000256" key="4">
    <source>
        <dbReference type="ARBA" id="ARBA00022833"/>
    </source>
</evidence>
<dbReference type="Gene3D" id="3.60.10.10">
    <property type="entry name" value="Endonuclease/exonuclease/phosphatase"/>
    <property type="match status" value="1"/>
</dbReference>
<name>A0AAE1S8L7_9SOLA</name>
<evidence type="ECO:0000256" key="9">
    <source>
        <dbReference type="PROSITE-ProRule" id="PRU01343"/>
    </source>
</evidence>
<feature type="site" description="Transition state stabilizer" evidence="8">
    <location>
        <position position="61"/>
    </location>
</feature>
<proteinExistence type="predicted"/>
<keyword evidence="1 7" id="KW-0479">Metal-binding</keyword>
<keyword evidence="3" id="KW-0378">Hydrolase</keyword>
<accession>A0AAE1S8L7</accession>
<keyword evidence="2 9" id="KW-0863">Zinc-finger</keyword>
<feature type="binding site" evidence="7">
    <location>
        <position position="59"/>
    </location>
    <ligand>
        <name>Mg(2+)</name>
        <dbReference type="ChEBI" id="CHEBI:18420"/>
        <label>1</label>
    </ligand>
</feature>
<dbReference type="GO" id="GO:0005634">
    <property type="term" value="C:nucleus"/>
    <property type="evidence" value="ECO:0007669"/>
    <property type="project" value="TreeGrafter"/>
</dbReference>
<keyword evidence="5 7" id="KW-0460">Magnesium</keyword>